<evidence type="ECO:0000259" key="2">
    <source>
        <dbReference type="PROSITE" id="PS51903"/>
    </source>
</evidence>
<keyword evidence="3" id="KW-0378">Hydrolase</keyword>
<feature type="domain" description="Clp R" evidence="2">
    <location>
        <begin position="10"/>
        <end position="152"/>
    </location>
</feature>
<name>A0ABV1ZNE1_9ACTN</name>
<evidence type="ECO:0000256" key="1">
    <source>
        <dbReference type="PROSITE-ProRule" id="PRU01251"/>
    </source>
</evidence>
<proteinExistence type="predicted"/>
<dbReference type="GO" id="GO:0006508">
    <property type="term" value="P:proteolysis"/>
    <property type="evidence" value="ECO:0007669"/>
    <property type="project" value="UniProtKB-KW"/>
</dbReference>
<dbReference type="GO" id="GO:0008233">
    <property type="term" value="F:peptidase activity"/>
    <property type="evidence" value="ECO:0007669"/>
    <property type="project" value="UniProtKB-KW"/>
</dbReference>
<dbReference type="InterPro" id="IPR036628">
    <property type="entry name" value="Clp_N_dom_sf"/>
</dbReference>
<dbReference type="PANTHER" id="PTHR47016">
    <property type="entry name" value="ATP-DEPENDENT CLP PROTEASE ATP-BINDING SUBUNIT CLPT1, CHLOROPLASTIC"/>
    <property type="match status" value="1"/>
</dbReference>
<dbReference type="InterPro" id="IPR004176">
    <property type="entry name" value="Clp_R_N"/>
</dbReference>
<dbReference type="Gene3D" id="1.10.1780.10">
    <property type="entry name" value="Clp, N-terminal domain"/>
    <property type="match status" value="1"/>
</dbReference>
<protein>
    <submittedName>
        <fullName evidence="3">Clp protease N-terminal domain-containing protein</fullName>
    </submittedName>
</protein>
<dbReference type="EMBL" id="JBEQNB010000001">
    <property type="protein sequence ID" value="MES0832246.1"/>
    <property type="molecule type" value="Genomic_DNA"/>
</dbReference>
<keyword evidence="4" id="KW-1185">Reference proteome</keyword>
<dbReference type="Proteomes" id="UP001432401">
    <property type="component" value="Unassembled WGS sequence"/>
</dbReference>
<dbReference type="SUPFAM" id="SSF81923">
    <property type="entry name" value="Double Clp-N motif"/>
    <property type="match status" value="1"/>
</dbReference>
<comment type="caution">
    <text evidence="3">The sequence shown here is derived from an EMBL/GenBank/DDBJ whole genome shotgun (WGS) entry which is preliminary data.</text>
</comment>
<gene>
    <name evidence="3" type="ORF">ABUK86_00510</name>
</gene>
<dbReference type="PANTHER" id="PTHR47016:SF5">
    <property type="entry name" value="CLP DOMAIN SUPERFAMILY PROTEIN"/>
    <property type="match status" value="1"/>
</dbReference>
<evidence type="ECO:0000313" key="3">
    <source>
        <dbReference type="EMBL" id="MES0832246.1"/>
    </source>
</evidence>
<dbReference type="InterPro" id="IPR044217">
    <property type="entry name" value="CLPT1/2"/>
</dbReference>
<keyword evidence="1" id="KW-0677">Repeat</keyword>
<reference evidence="3 4" key="1">
    <citation type="submission" date="2024-06" db="EMBL/GenBank/DDBJ databases">
        <authorList>
            <person name="Bataeva Y.V."/>
            <person name="Grigorian L.N."/>
            <person name="Solomentsev V.I."/>
        </authorList>
    </citation>
    <scope>NUCLEOTIDE SEQUENCE [LARGE SCALE GENOMIC DNA]</scope>
    <source>
        <strain evidence="4">SCPM-O-B-12605 (RCAM04882)</strain>
    </source>
</reference>
<dbReference type="PROSITE" id="PS51903">
    <property type="entry name" value="CLP_R"/>
    <property type="match status" value="1"/>
</dbReference>
<accession>A0ABV1ZNE1</accession>
<dbReference type="RefSeq" id="WP_352982177.1">
    <property type="nucleotide sequence ID" value="NZ_JBEQNB010000001.1"/>
</dbReference>
<dbReference type="Pfam" id="PF02861">
    <property type="entry name" value="Clp_N"/>
    <property type="match status" value="1"/>
</dbReference>
<evidence type="ECO:0000313" key="4">
    <source>
        <dbReference type="Proteomes" id="UP001432401"/>
    </source>
</evidence>
<sequence length="166" mass="18237">MSDPGALTMFDRFTQQAKDVTVLAREGAVELRRNHIGTEHLLLGLLSQGTGIAAGVLGSLGLDHGTVRAEVVRTGGRGRWRFRSYLPFSPDARKSLEQTLYESLQVRHDFIDTEHLLLGLLHEDHGAALPVLRGLGVSPELVREQVHGVWAHLSQQIQEQAHGRAG</sequence>
<keyword evidence="3" id="KW-0645">Protease</keyword>
<organism evidence="3 4">
    <name type="scientific">Nocardiopsis tropica</name>
    <dbReference type="NCBI Taxonomy" id="109330"/>
    <lineage>
        <taxon>Bacteria</taxon>
        <taxon>Bacillati</taxon>
        <taxon>Actinomycetota</taxon>
        <taxon>Actinomycetes</taxon>
        <taxon>Streptosporangiales</taxon>
        <taxon>Nocardiopsidaceae</taxon>
        <taxon>Nocardiopsis</taxon>
    </lineage>
</organism>